<dbReference type="PROSITE" id="PS00584">
    <property type="entry name" value="PFKB_KINASES_2"/>
    <property type="match status" value="1"/>
</dbReference>
<keyword evidence="3 4" id="KW-0418">Kinase</keyword>
<dbReference type="GO" id="GO:0016301">
    <property type="term" value="F:kinase activity"/>
    <property type="evidence" value="ECO:0007669"/>
    <property type="project" value="UniProtKB-KW"/>
</dbReference>
<dbReference type="Gene3D" id="3.40.1190.20">
    <property type="match status" value="1"/>
</dbReference>
<dbReference type="Pfam" id="PF00294">
    <property type="entry name" value="PfkB"/>
    <property type="match status" value="1"/>
</dbReference>
<accession>A0A927C2I7</accession>
<evidence type="ECO:0000256" key="1">
    <source>
        <dbReference type="ARBA" id="ARBA00010688"/>
    </source>
</evidence>
<dbReference type="InterPro" id="IPR052700">
    <property type="entry name" value="Carb_kinase_PfkB-like"/>
</dbReference>
<name>A0A927C2I7_9GAMM</name>
<keyword evidence="7" id="KW-1185">Reference proteome</keyword>
<evidence type="ECO:0000256" key="3">
    <source>
        <dbReference type="ARBA" id="ARBA00022777"/>
    </source>
</evidence>
<dbReference type="InterPro" id="IPR029056">
    <property type="entry name" value="Ribokinase-like"/>
</dbReference>
<dbReference type="InterPro" id="IPR002139">
    <property type="entry name" value="Ribo/fructo_kinase"/>
</dbReference>
<dbReference type="Gene3D" id="3.30.1110.10">
    <property type="match status" value="1"/>
</dbReference>
<gene>
    <name evidence="6" type="ORF">IB286_06500</name>
</gene>
<comment type="caution">
    <text evidence="6">The sequence shown here is derived from an EMBL/GenBank/DDBJ whole genome shotgun (WGS) entry which is preliminary data.</text>
</comment>
<dbReference type="RefSeq" id="WP_190763745.1">
    <property type="nucleotide sequence ID" value="NZ_JACXLD010000003.1"/>
</dbReference>
<protein>
    <submittedName>
        <fullName evidence="6">Adenosine kinase</fullName>
    </submittedName>
</protein>
<feature type="domain" description="Carbohydrate kinase PfkB" evidence="5">
    <location>
        <begin position="55"/>
        <end position="318"/>
    </location>
</feature>
<keyword evidence="2 4" id="KW-0808">Transferase</keyword>
<dbReference type="InterPro" id="IPR002173">
    <property type="entry name" value="Carboh/pur_kinase_PfkB_CS"/>
</dbReference>
<evidence type="ECO:0000256" key="4">
    <source>
        <dbReference type="RuleBase" id="RU003704"/>
    </source>
</evidence>
<evidence type="ECO:0000313" key="6">
    <source>
        <dbReference type="EMBL" id="MBD2858657.1"/>
    </source>
</evidence>
<organism evidence="6 7">
    <name type="scientific">Spongiibacter pelagi</name>
    <dbReference type="NCBI Taxonomy" id="2760804"/>
    <lineage>
        <taxon>Bacteria</taxon>
        <taxon>Pseudomonadati</taxon>
        <taxon>Pseudomonadota</taxon>
        <taxon>Gammaproteobacteria</taxon>
        <taxon>Cellvibrionales</taxon>
        <taxon>Spongiibacteraceae</taxon>
        <taxon>Spongiibacter</taxon>
    </lineage>
</organism>
<dbReference type="Proteomes" id="UP000610558">
    <property type="component" value="Unassembled WGS sequence"/>
</dbReference>
<evidence type="ECO:0000256" key="2">
    <source>
        <dbReference type="ARBA" id="ARBA00022679"/>
    </source>
</evidence>
<dbReference type="PANTHER" id="PTHR43320">
    <property type="entry name" value="SUGAR KINASE"/>
    <property type="match status" value="1"/>
</dbReference>
<proteinExistence type="inferred from homology"/>
<dbReference type="SUPFAM" id="SSF53613">
    <property type="entry name" value="Ribokinase-like"/>
    <property type="match status" value="1"/>
</dbReference>
<dbReference type="AlphaFoldDB" id="A0A927C2I7"/>
<dbReference type="PANTHER" id="PTHR43320:SF3">
    <property type="entry name" value="CARBOHYDRATE KINASE PFKB DOMAIN-CONTAINING PROTEIN"/>
    <property type="match status" value="1"/>
</dbReference>
<dbReference type="InterPro" id="IPR011611">
    <property type="entry name" value="PfkB_dom"/>
</dbReference>
<evidence type="ECO:0000259" key="5">
    <source>
        <dbReference type="Pfam" id="PF00294"/>
    </source>
</evidence>
<dbReference type="PRINTS" id="PR00990">
    <property type="entry name" value="RIBOKINASE"/>
</dbReference>
<comment type="similarity">
    <text evidence="1 4">Belongs to the carbohydrate kinase PfkB family.</text>
</comment>
<reference evidence="6" key="1">
    <citation type="submission" date="2020-09" db="EMBL/GenBank/DDBJ databases">
        <authorList>
            <person name="Yoon J.-W."/>
        </authorList>
    </citation>
    <scope>NUCLEOTIDE SEQUENCE</scope>
    <source>
        <strain evidence="6">KMU-158</strain>
    </source>
</reference>
<evidence type="ECO:0000313" key="7">
    <source>
        <dbReference type="Proteomes" id="UP000610558"/>
    </source>
</evidence>
<dbReference type="CDD" id="cd01168">
    <property type="entry name" value="adenosine_kinase"/>
    <property type="match status" value="1"/>
</dbReference>
<sequence>MRKYHVYGIGAALVDTEIEVNDHELSAMGVEKGLMTLVDETRQQELLGHLEGHLVHSKQTSGGSACNSIVAAAWFGAKGYYSCKVADDDFGQLFLSELKSAGIDADFDSERDSGITGKCLVLISPDAERSMNTHLGISAELSIKELNEQALADSQYFYAEGYLVTSDTGRAAAIRGREVAEQHGVKTAFSFSDPGMVSFFKDGLKDMLGSGVDLLFCNEAEALGWADTDSIETAIAEIKKVSRSFAITLGAKGALVFDGETLHEIAPHAVKAVDTNGAGDMFAGAFLYAISHGYDYRKAGELASRAAAEVVSQYGPRLQGPAHTTLRQSVLGS</sequence>
<dbReference type="EMBL" id="JACXLD010000003">
    <property type="protein sequence ID" value="MBD2858657.1"/>
    <property type="molecule type" value="Genomic_DNA"/>
</dbReference>